<evidence type="ECO:0000256" key="6">
    <source>
        <dbReference type="ARBA" id="ARBA00023310"/>
    </source>
</evidence>
<keyword evidence="7" id="KW-0139">CF(1)</keyword>
<dbReference type="SUPFAM" id="SSF47928">
    <property type="entry name" value="N-terminal domain of the delta subunit of the F1F0-ATP synthase"/>
    <property type="match status" value="1"/>
</dbReference>
<evidence type="ECO:0000256" key="3">
    <source>
        <dbReference type="ARBA" id="ARBA00022781"/>
    </source>
</evidence>
<dbReference type="Gene3D" id="1.10.520.20">
    <property type="entry name" value="N-terminal domain of the delta subunit of the F1F0-ATP synthase"/>
    <property type="match status" value="1"/>
</dbReference>
<comment type="subcellular location">
    <subcellularLocation>
        <location evidence="7">Cell membrane</location>
        <topology evidence="7">Peripheral membrane protein</topology>
    </subcellularLocation>
    <subcellularLocation>
        <location evidence="1">Membrane</location>
    </subcellularLocation>
</comment>
<dbReference type="PRINTS" id="PR00125">
    <property type="entry name" value="ATPASEDELTA"/>
</dbReference>
<dbReference type="GO" id="GO:0045259">
    <property type="term" value="C:proton-transporting ATP synthase complex"/>
    <property type="evidence" value="ECO:0007669"/>
    <property type="project" value="UniProtKB-KW"/>
</dbReference>
<comment type="similarity">
    <text evidence="7">Belongs to the ATPase delta chain family.</text>
</comment>
<name>A0AAE3HIQ4_9FIRM</name>
<dbReference type="GO" id="GO:0005886">
    <property type="term" value="C:plasma membrane"/>
    <property type="evidence" value="ECO:0007669"/>
    <property type="project" value="UniProtKB-SubCell"/>
</dbReference>
<keyword evidence="6 7" id="KW-0066">ATP synthesis</keyword>
<evidence type="ECO:0000313" key="8">
    <source>
        <dbReference type="EMBL" id="MCR1900204.1"/>
    </source>
</evidence>
<evidence type="ECO:0000256" key="7">
    <source>
        <dbReference type="HAMAP-Rule" id="MF_01416"/>
    </source>
</evidence>
<comment type="function">
    <text evidence="7">F(1)F(0) ATP synthase produces ATP from ADP in the presence of a proton or sodium gradient. F-type ATPases consist of two structural domains, F(1) containing the extramembraneous catalytic core and F(0) containing the membrane proton channel, linked together by a central stalk and a peripheral stalk. During catalysis, ATP synthesis in the catalytic domain of F(1) is coupled via a rotary mechanism of the central stalk subunits to proton translocation.</text>
</comment>
<dbReference type="HAMAP" id="MF_01416">
    <property type="entry name" value="ATP_synth_delta_bact"/>
    <property type="match status" value="1"/>
</dbReference>
<dbReference type="Pfam" id="PF00213">
    <property type="entry name" value="OSCP"/>
    <property type="match status" value="1"/>
</dbReference>
<dbReference type="GO" id="GO:0046933">
    <property type="term" value="F:proton-transporting ATP synthase activity, rotational mechanism"/>
    <property type="evidence" value="ECO:0007669"/>
    <property type="project" value="UniProtKB-UniRule"/>
</dbReference>
<dbReference type="EMBL" id="JANKAS010000022">
    <property type="protein sequence ID" value="MCR1900204.1"/>
    <property type="molecule type" value="Genomic_DNA"/>
</dbReference>
<dbReference type="InterPro" id="IPR000711">
    <property type="entry name" value="ATPase_OSCP/dsu"/>
</dbReference>
<organism evidence="8 9">
    <name type="scientific">Irregularibacter muris</name>
    <dbReference type="NCBI Taxonomy" id="1796619"/>
    <lineage>
        <taxon>Bacteria</taxon>
        <taxon>Bacillati</taxon>
        <taxon>Bacillota</taxon>
        <taxon>Clostridia</taxon>
        <taxon>Eubacteriales</taxon>
        <taxon>Eubacteriaceae</taxon>
        <taxon>Irregularibacter</taxon>
    </lineage>
</organism>
<keyword evidence="9" id="KW-1185">Reference proteome</keyword>
<comment type="function">
    <text evidence="7">This protein is part of the stalk that links CF(0) to CF(1). It either transmits conformational changes from CF(0) to CF(1) or is implicated in proton conduction.</text>
</comment>
<evidence type="ECO:0000256" key="4">
    <source>
        <dbReference type="ARBA" id="ARBA00023065"/>
    </source>
</evidence>
<dbReference type="NCBIfam" id="NF004403">
    <property type="entry name" value="PRK05758.2-4"/>
    <property type="match status" value="1"/>
</dbReference>
<dbReference type="NCBIfam" id="NF004402">
    <property type="entry name" value="PRK05758.2-2"/>
    <property type="match status" value="1"/>
</dbReference>
<dbReference type="NCBIfam" id="TIGR01145">
    <property type="entry name" value="ATP_synt_delta"/>
    <property type="match status" value="1"/>
</dbReference>
<keyword evidence="3 7" id="KW-0375">Hydrogen ion transport</keyword>
<gene>
    <name evidence="7" type="primary">atpH</name>
    <name evidence="8" type="ORF">NSA47_14650</name>
</gene>
<evidence type="ECO:0000256" key="1">
    <source>
        <dbReference type="ARBA" id="ARBA00004370"/>
    </source>
</evidence>
<proteinExistence type="inferred from homology"/>
<accession>A0AAE3HIQ4</accession>
<dbReference type="PANTHER" id="PTHR11910">
    <property type="entry name" value="ATP SYNTHASE DELTA CHAIN"/>
    <property type="match status" value="1"/>
</dbReference>
<evidence type="ECO:0000256" key="5">
    <source>
        <dbReference type="ARBA" id="ARBA00023136"/>
    </source>
</evidence>
<evidence type="ECO:0000256" key="2">
    <source>
        <dbReference type="ARBA" id="ARBA00022448"/>
    </source>
</evidence>
<protein>
    <recommendedName>
        <fullName evidence="7">ATP synthase subunit delta</fullName>
    </recommendedName>
    <alternativeName>
        <fullName evidence="7">ATP synthase F(1) sector subunit delta</fullName>
    </alternativeName>
    <alternativeName>
        <fullName evidence="7">F-type ATPase subunit delta</fullName>
        <shortName evidence="7">F-ATPase subunit delta</shortName>
    </alternativeName>
</protein>
<keyword evidence="2 7" id="KW-0813">Transport</keyword>
<reference evidence="8" key="1">
    <citation type="submission" date="2022-07" db="EMBL/GenBank/DDBJ databases">
        <title>Enhanced cultured diversity of the mouse gut microbiota enables custom-made synthetic communities.</title>
        <authorList>
            <person name="Afrizal A."/>
        </authorList>
    </citation>
    <scope>NUCLEOTIDE SEQUENCE</scope>
    <source>
        <strain evidence="8">DSM 28593</strain>
    </source>
</reference>
<dbReference type="Proteomes" id="UP001205748">
    <property type="component" value="Unassembled WGS sequence"/>
</dbReference>
<sequence length="186" mass="20992">MSNLVATRYASALLEIGKENNVLDLFHEQLGEVVNQIKGEEKFYGLLNSPKIIRSEKKQILKEVFGKAVEPYLLNFLYILIDKGRQGQLEDIFLSFQDLVYKEKDILPAKVISAIVLSDAQLSALKDKLQKQFDKEIILENKIDPSIMGGLIIYAGDKIIDGSVKNKLSKLKNSLKDIRLQEIGVN</sequence>
<keyword evidence="7" id="KW-1003">Cell membrane</keyword>
<dbReference type="RefSeq" id="WP_257533331.1">
    <property type="nucleotide sequence ID" value="NZ_JANKAS010000022.1"/>
</dbReference>
<keyword evidence="4 7" id="KW-0406">Ion transport</keyword>
<dbReference type="InterPro" id="IPR026015">
    <property type="entry name" value="ATP_synth_OSCP/delta_N_sf"/>
</dbReference>
<evidence type="ECO:0000313" key="9">
    <source>
        <dbReference type="Proteomes" id="UP001205748"/>
    </source>
</evidence>
<dbReference type="AlphaFoldDB" id="A0AAE3HIQ4"/>
<keyword evidence="5 7" id="KW-0472">Membrane</keyword>
<comment type="caution">
    <text evidence="8">The sequence shown here is derived from an EMBL/GenBank/DDBJ whole genome shotgun (WGS) entry which is preliminary data.</text>
</comment>